<sequence>MTRKVFYSFHFDNDAWRAGQVRNIGVVDGSEPLKGNRWEDVKAKSDNDIKDWINDNLKDKSCLVVLIGEKTSERKWVKYEIERAWELDKAVCGIYIHKLKDSDGKQSSKGKNPFSQFTLGSDKKNFADIVPVFESSYSDSKDVYDDISENLENLVEKAISIRNEYK</sequence>
<evidence type="ECO:0000313" key="2">
    <source>
        <dbReference type="EMBL" id="MDE8034481.1"/>
    </source>
</evidence>
<proteinExistence type="predicted"/>
<reference evidence="2" key="2">
    <citation type="journal article" date="2023" name="Pathogens">
        <title>Pathological Features and Genomic Characterization of an Actinobacillus equuli subsp. equuli Bearing Unique Virulence-Associated Genes from an Adult Horse with Pleuropneumonia.</title>
        <authorList>
            <person name="Kamali M."/>
            <person name="Carossino M."/>
            <person name="Del Piero F."/>
            <person name="Peak L."/>
            <person name="Mitchell M.S."/>
            <person name="Willette J."/>
            <person name="Baker R."/>
            <person name="Li F."/>
            <person name="Kenez A."/>
            <person name="Balasuriya U.B.R."/>
            <person name="Go Y.Y."/>
        </authorList>
    </citation>
    <scope>NUCLEOTIDE SEQUENCE</scope>
    <source>
        <strain evidence="2">4524</strain>
    </source>
</reference>
<reference evidence="2" key="1">
    <citation type="submission" date="2022-11" db="EMBL/GenBank/DDBJ databases">
        <authorList>
            <person name="Kamali M."/>
            <person name="Peak L."/>
            <person name="Go Y.Y."/>
            <person name="Balasuriya U.B.R."/>
            <person name="Carossino M."/>
        </authorList>
    </citation>
    <scope>NUCLEOTIDE SEQUENCE</scope>
    <source>
        <strain evidence="2">4524</strain>
    </source>
</reference>
<dbReference type="EMBL" id="JAPHVQ010000003">
    <property type="protein sequence ID" value="MDE8034481.1"/>
    <property type="molecule type" value="Genomic_DNA"/>
</dbReference>
<name>A0A9X4JC00_ACTEU</name>
<dbReference type="InterPro" id="IPR015032">
    <property type="entry name" value="ThsB__TIR-like_domain"/>
</dbReference>
<protein>
    <submittedName>
        <fullName evidence="2">TIR domain-containing protein</fullName>
    </submittedName>
</protein>
<dbReference type="Proteomes" id="UP001142444">
    <property type="component" value="Unassembled WGS sequence"/>
</dbReference>
<dbReference type="InterPro" id="IPR036490">
    <property type="entry name" value="ThsB_TIR-like_sf"/>
</dbReference>
<comment type="caution">
    <text evidence="2">The sequence shown here is derived from an EMBL/GenBank/DDBJ whole genome shotgun (WGS) entry which is preliminary data.</text>
</comment>
<dbReference type="RefSeq" id="WP_275217631.1">
    <property type="nucleotide sequence ID" value="NZ_JAPHVQ010000003.1"/>
</dbReference>
<feature type="domain" description="Thoeris protein ThsB TIR-like" evidence="1">
    <location>
        <begin position="6"/>
        <end position="100"/>
    </location>
</feature>
<organism evidence="2 3">
    <name type="scientific">Actinobacillus equuli subsp. equuli</name>
    <dbReference type="NCBI Taxonomy" id="202947"/>
    <lineage>
        <taxon>Bacteria</taxon>
        <taxon>Pseudomonadati</taxon>
        <taxon>Pseudomonadota</taxon>
        <taxon>Gammaproteobacteria</taxon>
        <taxon>Pasteurellales</taxon>
        <taxon>Pasteurellaceae</taxon>
        <taxon>Actinobacillus</taxon>
    </lineage>
</organism>
<dbReference type="SUPFAM" id="SSF52206">
    <property type="entry name" value="Hypothetical protein MTH538"/>
    <property type="match status" value="1"/>
</dbReference>
<keyword evidence="3" id="KW-1185">Reference proteome</keyword>
<gene>
    <name evidence="2" type="ORF">OQ257_04795</name>
</gene>
<dbReference type="Gene3D" id="3.40.50.11200">
    <property type="match status" value="1"/>
</dbReference>
<dbReference type="Pfam" id="PF08937">
    <property type="entry name" value="ThsB_TIR"/>
    <property type="match status" value="1"/>
</dbReference>
<evidence type="ECO:0000259" key="1">
    <source>
        <dbReference type="Pfam" id="PF08937"/>
    </source>
</evidence>
<evidence type="ECO:0000313" key="3">
    <source>
        <dbReference type="Proteomes" id="UP001142444"/>
    </source>
</evidence>
<accession>A0A9X4JC00</accession>
<dbReference type="AlphaFoldDB" id="A0A9X4JC00"/>